<dbReference type="PANTHER" id="PTHR47889">
    <property type="entry name" value="SPERMATOGENIC LEUCINE ZIPPER PROTEIN 1"/>
    <property type="match status" value="1"/>
</dbReference>
<dbReference type="GO" id="GO:0003700">
    <property type="term" value="F:DNA-binding transcription factor activity"/>
    <property type="evidence" value="ECO:0007669"/>
    <property type="project" value="InterPro"/>
</dbReference>
<dbReference type="OrthoDB" id="9830670at2759"/>
<evidence type="ECO:0000256" key="2">
    <source>
        <dbReference type="SAM" id="MobiDB-lite"/>
    </source>
</evidence>
<dbReference type="InParanoid" id="H0XN13"/>
<name>H0XN13_OTOGA</name>
<reference evidence="4" key="1">
    <citation type="submission" date="2011-03" db="EMBL/GenBank/DDBJ databases">
        <title>Version 3 of the genome sequence of Otolemur garnettii (Bushbaby).</title>
        <authorList>
            <consortium name="The Broad Institute Genome Sequencing Platform"/>
            <person name="Di Palma F."/>
            <person name="Johnson J."/>
            <person name="Lander E.S."/>
            <person name="Lindblad-Toh K."/>
            <person name="Jaffe D.B."/>
            <person name="Gnerre S."/>
            <person name="MacCallum I."/>
            <person name="Przybylski D."/>
            <person name="Ribeiro F.J."/>
            <person name="Burton J.N."/>
            <person name="Walker B.J."/>
            <person name="Sharpe T."/>
            <person name="Hall G."/>
        </authorList>
    </citation>
    <scope>NUCLEOTIDE SEQUENCE [LARGE SCALE GENOMIC DNA]</scope>
</reference>
<dbReference type="PANTHER" id="PTHR47889:SF1">
    <property type="entry name" value="SPERMATOGENIC LEUCINE ZIPPER PROTEIN 1"/>
    <property type="match status" value="1"/>
</dbReference>
<feature type="region of interest" description="Disordered" evidence="2">
    <location>
        <begin position="1"/>
        <end position="24"/>
    </location>
</feature>
<feature type="coiled-coil region" evidence="1">
    <location>
        <begin position="186"/>
        <end position="213"/>
    </location>
</feature>
<protein>
    <submittedName>
        <fullName evidence="3">Spermatogenic leucine zipper 1</fullName>
    </submittedName>
</protein>
<dbReference type="Proteomes" id="UP000005225">
    <property type="component" value="Unassembled WGS sequence"/>
</dbReference>
<gene>
    <name evidence="3" type="primary">SPZ1</name>
</gene>
<dbReference type="EMBL" id="AAQR03040246">
    <property type="status" value="NOT_ANNOTATED_CDS"/>
    <property type="molecule type" value="Genomic_DNA"/>
</dbReference>
<dbReference type="KEGG" id="oga:100958996"/>
<dbReference type="HOGENOM" id="CLU_062447_0_0_1"/>
<dbReference type="GeneID" id="100958996"/>
<reference evidence="3" key="2">
    <citation type="submission" date="2025-08" db="UniProtKB">
        <authorList>
            <consortium name="Ensembl"/>
        </authorList>
    </citation>
    <scope>IDENTIFICATION</scope>
</reference>
<dbReference type="CTD" id="84654"/>
<dbReference type="Pfam" id="PF11348">
    <property type="entry name" value="DUF3150"/>
    <property type="match status" value="1"/>
</dbReference>
<organism evidence="3 4">
    <name type="scientific">Otolemur garnettii</name>
    <name type="common">Small-eared galago</name>
    <name type="synonym">Garnett's greater bushbaby</name>
    <dbReference type="NCBI Taxonomy" id="30611"/>
    <lineage>
        <taxon>Eukaryota</taxon>
        <taxon>Metazoa</taxon>
        <taxon>Chordata</taxon>
        <taxon>Craniata</taxon>
        <taxon>Vertebrata</taxon>
        <taxon>Euteleostomi</taxon>
        <taxon>Mammalia</taxon>
        <taxon>Eutheria</taxon>
        <taxon>Euarchontoglires</taxon>
        <taxon>Primates</taxon>
        <taxon>Strepsirrhini</taxon>
        <taxon>Lorisiformes</taxon>
        <taxon>Galagidae</taxon>
        <taxon>Otolemur</taxon>
    </lineage>
</organism>
<dbReference type="OMA" id="ECQILEQ"/>
<evidence type="ECO:0000313" key="3">
    <source>
        <dbReference type="Ensembl" id="ENSOGAP00000017504.1"/>
    </source>
</evidence>
<evidence type="ECO:0000256" key="1">
    <source>
        <dbReference type="SAM" id="Coils"/>
    </source>
</evidence>
<dbReference type="GO" id="GO:0005634">
    <property type="term" value="C:nucleus"/>
    <property type="evidence" value="ECO:0007669"/>
    <property type="project" value="TreeGrafter"/>
</dbReference>
<keyword evidence="1" id="KW-0175">Coiled coil</keyword>
<accession>H0XN13</accession>
<keyword evidence="4" id="KW-1185">Reference proteome</keyword>
<dbReference type="GeneTree" id="ENSGT00950000182767"/>
<dbReference type="InterPro" id="IPR021496">
    <property type="entry name" value="DUF3150"/>
</dbReference>
<dbReference type="STRING" id="30611.ENSOGAP00000017504"/>
<sequence length="378" mass="43643">MATSDESDKMPTLPEPLNPTTDLHQEPLDARIIIALLGTGSFPPSFWGSLPSLNNSSHQVTDHETEQKVQNLVKVIKDILKNVASSEESSIEVKESGEESGISKDVSELENKIRGLDQRNKILLRKLLVSLDPEKEHNAKKEEMMLENLNNNNVAQVFARDSINHSEEKTAFNGTQLSNNKAEHGFLDIQEENQKFRKDMEQLLQETEHWSQQHTELSELIRSYQKSQKDIKETLEYGGVRFHVQPDNDAAAQRRLEEQVRQLNHNSHAVHLLAALLENECQILQQRIEILKWLQQHQQERILQEEPIQHKKYQNPSGAEKIEIYKQSMQKREHEFPRKGRTHRRLDVCRSKKASNNRFNTQIAKSLLGIKRPSSCLK</sequence>
<dbReference type="eggNOG" id="ENOG502QS87">
    <property type="taxonomic scope" value="Eukaryota"/>
</dbReference>
<dbReference type="Ensembl" id="ENSOGAT00000030078.1">
    <property type="protein sequence ID" value="ENSOGAP00000017504.1"/>
    <property type="gene ID" value="ENSOGAG00000028918.1"/>
</dbReference>
<dbReference type="AlphaFoldDB" id="H0XN13"/>
<dbReference type="RefSeq" id="XP_003786063.1">
    <property type="nucleotide sequence ID" value="XM_003786015.1"/>
</dbReference>
<reference evidence="3" key="3">
    <citation type="submission" date="2025-09" db="UniProtKB">
        <authorList>
            <consortium name="Ensembl"/>
        </authorList>
    </citation>
    <scope>IDENTIFICATION</scope>
</reference>
<proteinExistence type="predicted"/>
<dbReference type="InterPro" id="IPR042961">
    <property type="entry name" value="Spz1"/>
</dbReference>
<dbReference type="FunCoup" id="H0XN13">
    <property type="interactions" value="31"/>
</dbReference>
<evidence type="ECO:0000313" key="4">
    <source>
        <dbReference type="Proteomes" id="UP000005225"/>
    </source>
</evidence>